<evidence type="ECO:0000313" key="9">
    <source>
        <dbReference type="Proteomes" id="UP000000311"/>
    </source>
</evidence>
<dbReference type="OrthoDB" id="7788172at2759"/>
<evidence type="ECO:0000313" key="8">
    <source>
        <dbReference type="EMBL" id="EFN61095.1"/>
    </source>
</evidence>
<dbReference type="PROSITE" id="PS50157">
    <property type="entry name" value="ZINC_FINGER_C2H2_2"/>
    <property type="match status" value="2"/>
</dbReference>
<keyword evidence="3 5" id="KW-0863">Zinc-finger</keyword>
<gene>
    <name evidence="8" type="ORF">EAG_05820</name>
</gene>
<dbReference type="GO" id="GO:0003676">
    <property type="term" value="F:nucleic acid binding"/>
    <property type="evidence" value="ECO:0007669"/>
    <property type="project" value="InterPro"/>
</dbReference>
<evidence type="ECO:0000259" key="7">
    <source>
        <dbReference type="PROSITE" id="PS50157"/>
    </source>
</evidence>
<feature type="compositionally biased region" description="Acidic residues" evidence="6">
    <location>
        <begin position="181"/>
        <end position="210"/>
    </location>
</feature>
<dbReference type="SMART" id="SM00355">
    <property type="entry name" value="ZnF_C2H2"/>
    <property type="match status" value="12"/>
</dbReference>
<protein>
    <submittedName>
        <fullName evidence="8">Zinc finger protein 271</fullName>
    </submittedName>
</protein>
<proteinExistence type="predicted"/>
<feature type="domain" description="C2H2-type" evidence="7">
    <location>
        <begin position="735"/>
        <end position="762"/>
    </location>
</feature>
<evidence type="ECO:0000256" key="5">
    <source>
        <dbReference type="PROSITE-ProRule" id="PRU00042"/>
    </source>
</evidence>
<feature type="compositionally biased region" description="Basic and acidic residues" evidence="6">
    <location>
        <begin position="86"/>
        <end position="113"/>
    </location>
</feature>
<feature type="region of interest" description="Disordered" evidence="6">
    <location>
        <begin position="801"/>
        <end position="827"/>
    </location>
</feature>
<dbReference type="OMA" id="HEKHKHH"/>
<reference evidence="8 9" key="1">
    <citation type="journal article" date="2010" name="Science">
        <title>Genomic comparison of the ants Camponotus floridanus and Harpegnathos saltator.</title>
        <authorList>
            <person name="Bonasio R."/>
            <person name="Zhang G."/>
            <person name="Ye C."/>
            <person name="Mutti N.S."/>
            <person name="Fang X."/>
            <person name="Qin N."/>
            <person name="Donahue G."/>
            <person name="Yang P."/>
            <person name="Li Q."/>
            <person name="Li C."/>
            <person name="Zhang P."/>
            <person name="Huang Z."/>
            <person name="Berger S.L."/>
            <person name="Reinberg D."/>
            <person name="Wang J."/>
            <person name="Liebig J."/>
        </authorList>
    </citation>
    <scope>NUCLEOTIDE SEQUENCE [LARGE SCALE GENOMIC DNA]</scope>
    <source>
        <strain evidence="9">C129</strain>
    </source>
</reference>
<dbReference type="PANTHER" id="PTHR24379:SF121">
    <property type="entry name" value="C2H2-TYPE DOMAIN-CONTAINING PROTEIN"/>
    <property type="match status" value="1"/>
</dbReference>
<dbReference type="InParanoid" id="E2AZN6"/>
<sequence>MEGYEDDDDTHFCIKCNLTVHGLDNYVRHRRSGCRPPDDKNVHESPSTPTTVSYPEILNADAFFSSLELQSSAKSNPRRAPTLLDNNRKFKKEDRRKKDQKNLVDVGAKEKLHSMSPAISDLDDPTDHLCIQSLKQTDQKRQENPQRIVSDQQNWLEDTILADLALGNSESKELARYDFEYQQDDEESEDDMLDDDLGEDDSYSDSDDGENQERPPRDHTGGKWKPGLGDLPQDMPHMHEEDVDPDDDHQEHPPPTYTGGKWKPTEISQKIEEYESKNASGQPPPGHTRGKWVPGARTDIESGYWCIPCGRKLASRLKTKEVPEQKEVKKGLRRRDKVVLSCEMCHARVKRLQMGKHLLSHYHCRVAGVNPCSPNARRFLLDNIANVVRQCPFQCAPCRFYCNTEETFLLHWRSDLHIKTLERSGGRCRCTPCDFWCEDSETMESHLLSTSHRDVVSMMNGSVPIVISRQRALFCGSCNRQFRYNFQLRLHAKETGHDASYTASDEYQQCIKCDLCPQIVRSLVALQRHQLTCHITKDKEEDEVAEASQPAPYFCSFCSMNFITAQEAVIHRRTPSHKEIVRARKIQEGLLETVTRKCPHCGEKQSNLTAHKSHLLQNHPQLCHRCPRCGMQFALSQDVTRHTRENNCTTDNKSNMIERIDVKKEWKCNDCNFSTDSQGEFIFHEALHAGAVSTDKGISSSSKLSPKYQCPICKKPFAKVTLRNHIRQHTGEKPFPCVKCSISFSRRGDLVAHQKICASSSSGSLDETGRRRSFICSECKEGFYTKESSRSFYSIIKNDKEKKKKREREKKEKEMEEEEEEEEETRCERCMKRKYLKLAEHSRPAEVGGIDDSSQDDG</sequence>
<accession>E2AZN6</accession>
<dbReference type="PROSITE" id="PS00028">
    <property type="entry name" value="ZINC_FINGER_C2H2_1"/>
    <property type="match status" value="3"/>
</dbReference>
<dbReference type="PANTHER" id="PTHR24379">
    <property type="entry name" value="KRAB AND ZINC FINGER DOMAIN-CONTAINING"/>
    <property type="match status" value="1"/>
</dbReference>
<name>E2AZN6_CAMFO</name>
<dbReference type="FunFam" id="3.30.160.60:FF:002343">
    <property type="entry name" value="Zinc finger protein 33A"/>
    <property type="match status" value="1"/>
</dbReference>
<dbReference type="GO" id="GO:0008270">
    <property type="term" value="F:zinc ion binding"/>
    <property type="evidence" value="ECO:0007669"/>
    <property type="project" value="UniProtKB-KW"/>
</dbReference>
<dbReference type="GO" id="GO:0006355">
    <property type="term" value="P:regulation of DNA-templated transcription"/>
    <property type="evidence" value="ECO:0007669"/>
    <property type="project" value="UniProtKB-ARBA"/>
</dbReference>
<evidence type="ECO:0000256" key="2">
    <source>
        <dbReference type="ARBA" id="ARBA00022737"/>
    </source>
</evidence>
<feature type="domain" description="C2H2-type" evidence="7">
    <location>
        <begin position="708"/>
        <end position="734"/>
    </location>
</feature>
<evidence type="ECO:0000256" key="6">
    <source>
        <dbReference type="SAM" id="MobiDB-lite"/>
    </source>
</evidence>
<dbReference type="Gene3D" id="3.30.160.60">
    <property type="entry name" value="Classic Zinc Finger"/>
    <property type="match status" value="3"/>
</dbReference>
<feature type="compositionally biased region" description="Polar residues" evidence="6">
    <location>
        <begin position="44"/>
        <end position="53"/>
    </location>
</feature>
<dbReference type="FunCoup" id="E2AZN6">
    <property type="interactions" value="130"/>
</dbReference>
<dbReference type="SUPFAM" id="SSF57667">
    <property type="entry name" value="beta-beta-alpha zinc fingers"/>
    <property type="match status" value="2"/>
</dbReference>
<dbReference type="InterPro" id="IPR036236">
    <property type="entry name" value="Znf_C2H2_sf"/>
</dbReference>
<organism evidence="9">
    <name type="scientific">Camponotus floridanus</name>
    <name type="common">Florida carpenter ant</name>
    <dbReference type="NCBI Taxonomy" id="104421"/>
    <lineage>
        <taxon>Eukaryota</taxon>
        <taxon>Metazoa</taxon>
        <taxon>Ecdysozoa</taxon>
        <taxon>Arthropoda</taxon>
        <taxon>Hexapoda</taxon>
        <taxon>Insecta</taxon>
        <taxon>Pterygota</taxon>
        <taxon>Neoptera</taxon>
        <taxon>Endopterygota</taxon>
        <taxon>Hymenoptera</taxon>
        <taxon>Apocrita</taxon>
        <taxon>Aculeata</taxon>
        <taxon>Formicoidea</taxon>
        <taxon>Formicidae</taxon>
        <taxon>Formicinae</taxon>
        <taxon>Camponotus</taxon>
    </lineage>
</organism>
<feature type="compositionally biased region" description="Basic and acidic residues" evidence="6">
    <location>
        <begin position="211"/>
        <end position="221"/>
    </location>
</feature>
<dbReference type="STRING" id="104421.E2AZN6"/>
<keyword evidence="4" id="KW-0862">Zinc</keyword>
<dbReference type="EMBL" id="GL444275">
    <property type="protein sequence ID" value="EFN61095.1"/>
    <property type="molecule type" value="Genomic_DNA"/>
</dbReference>
<feature type="region of interest" description="Disordered" evidence="6">
    <location>
        <begin position="31"/>
        <end position="53"/>
    </location>
</feature>
<dbReference type="SMART" id="SM00451">
    <property type="entry name" value="ZnF_U1"/>
    <property type="match status" value="4"/>
</dbReference>
<feature type="region of interest" description="Disordered" evidence="6">
    <location>
        <begin position="72"/>
        <end position="126"/>
    </location>
</feature>
<keyword evidence="9" id="KW-1185">Reference proteome</keyword>
<dbReference type="AlphaFoldDB" id="E2AZN6"/>
<keyword evidence="1" id="KW-0479">Metal-binding</keyword>
<evidence type="ECO:0000256" key="3">
    <source>
        <dbReference type="ARBA" id="ARBA00022771"/>
    </source>
</evidence>
<keyword evidence="2" id="KW-0677">Repeat</keyword>
<dbReference type="InterPro" id="IPR013087">
    <property type="entry name" value="Znf_C2H2_type"/>
</dbReference>
<evidence type="ECO:0000256" key="1">
    <source>
        <dbReference type="ARBA" id="ARBA00022723"/>
    </source>
</evidence>
<dbReference type="InterPro" id="IPR003604">
    <property type="entry name" value="Matrin/U1-like-C_Znf_C2H2"/>
</dbReference>
<feature type="compositionally biased region" description="Acidic residues" evidence="6">
    <location>
        <begin position="815"/>
        <end position="825"/>
    </location>
</feature>
<feature type="region of interest" description="Disordered" evidence="6">
    <location>
        <begin position="181"/>
        <end position="264"/>
    </location>
</feature>
<dbReference type="Proteomes" id="UP000000311">
    <property type="component" value="Unassembled WGS sequence"/>
</dbReference>
<evidence type="ECO:0000256" key="4">
    <source>
        <dbReference type="ARBA" id="ARBA00022833"/>
    </source>
</evidence>